<accession>A0ABU4RRT0</accession>
<dbReference type="Proteomes" id="UP001274321">
    <property type="component" value="Unassembled WGS sequence"/>
</dbReference>
<keyword evidence="2" id="KW-1185">Reference proteome</keyword>
<comment type="caution">
    <text evidence="1">The sequence shown here is derived from an EMBL/GenBank/DDBJ whole genome shotgun (WGS) entry which is preliminary data.</text>
</comment>
<evidence type="ECO:0000313" key="2">
    <source>
        <dbReference type="Proteomes" id="UP001274321"/>
    </source>
</evidence>
<proteinExistence type="predicted"/>
<dbReference type="RefSeq" id="WP_319844471.1">
    <property type="nucleotide sequence ID" value="NZ_JAXAFJ010000005.1"/>
</dbReference>
<evidence type="ECO:0000313" key="1">
    <source>
        <dbReference type="EMBL" id="MDX6806340.1"/>
    </source>
</evidence>
<protein>
    <submittedName>
        <fullName evidence="1">Uncharacterized protein</fullName>
    </submittedName>
</protein>
<reference evidence="1 2" key="1">
    <citation type="submission" date="2023-11" db="EMBL/GenBank/DDBJ databases">
        <authorList>
            <person name="Bao R."/>
        </authorList>
    </citation>
    <scope>NUCLEOTIDE SEQUENCE [LARGE SCALE GENOMIC DNA]</scope>
    <source>
        <strain evidence="1 2">PJ23</strain>
    </source>
</reference>
<dbReference type="EMBL" id="JAXAFJ010000005">
    <property type="protein sequence ID" value="MDX6806340.1"/>
    <property type="molecule type" value="Genomic_DNA"/>
</dbReference>
<name>A0ABU4RRT0_9HYPH</name>
<sequence length="281" mass="30405">MTVIPRPTISDIALAEFQSEPRAKDTDLGRKLGMPRPRGIRELIKRHRVELEAFGDLVETEAATHGGTRRTVGRVYWLNEEQALLISTKSDAPLAAEVRQMLIRVFVAFRRGHLVPALPLAPAEAARAVTETFGAYFDAATRFLGLDRNQAALCADRATKAATGVTMLGAMGVNYLEAPNQSALVTPTRIGQEIGHRTGSPMSARKVNLALMNMGLQILSPGGTSNWEPTEKGKHFGGRMVDVPRANTEGNAQQLLWPLSVAQIVFGAVATNFEAPEANQA</sequence>
<gene>
    <name evidence="1" type="ORF">SCD90_09700</name>
</gene>
<organism evidence="1 2">
    <name type="scientific">Terrihabitans rhizophilus</name>
    <dbReference type="NCBI Taxonomy" id="3092662"/>
    <lineage>
        <taxon>Bacteria</taxon>
        <taxon>Pseudomonadati</taxon>
        <taxon>Pseudomonadota</taxon>
        <taxon>Alphaproteobacteria</taxon>
        <taxon>Hyphomicrobiales</taxon>
        <taxon>Terrihabitans</taxon>
    </lineage>
</organism>